<dbReference type="Pfam" id="PF07022">
    <property type="entry name" value="Phage_CI_repr"/>
    <property type="match status" value="1"/>
</dbReference>
<evidence type="ECO:0000313" key="3">
    <source>
        <dbReference type="Proteomes" id="UP000240481"/>
    </source>
</evidence>
<sequence length="211" mass="23425">MTMSILARNIETRKRDLGIPTSIKLAKDSGVSRAVLTNIKNNPDKSIMLDSAVRLAESLQCRLEWLATGKGSPTADEYIIASKIEHGAPLVTLNELVNANLSELTQTLLETNRERLPCPIGNSHNQIVIRVSEKLGKYYAGGYMWFDVTKTPVSGQVVLVKTESNVEVMEFQSAHGRQFLKSLNDELPMDLRLSEINDQTLIATFSAYAIF</sequence>
<evidence type="ECO:0000313" key="2">
    <source>
        <dbReference type="EMBL" id="PSW24544.1"/>
    </source>
</evidence>
<gene>
    <name evidence="2" type="ORF">C9I94_10940</name>
</gene>
<protein>
    <submittedName>
        <fullName evidence="2">XRE family transcriptional regulator</fullName>
    </submittedName>
</protein>
<dbReference type="EMBL" id="PYLZ01000005">
    <property type="protein sequence ID" value="PSW24544.1"/>
    <property type="molecule type" value="Genomic_DNA"/>
</dbReference>
<comment type="caution">
    <text evidence="2">The sequence shown here is derived from an EMBL/GenBank/DDBJ whole genome shotgun (WGS) entry which is preliminary data.</text>
</comment>
<dbReference type="InterPro" id="IPR010744">
    <property type="entry name" value="Phage_CI_N"/>
</dbReference>
<dbReference type="Gene3D" id="1.10.260.40">
    <property type="entry name" value="lambda repressor-like DNA-binding domains"/>
    <property type="match status" value="1"/>
</dbReference>
<dbReference type="GO" id="GO:0045892">
    <property type="term" value="P:negative regulation of DNA-templated transcription"/>
    <property type="evidence" value="ECO:0007669"/>
    <property type="project" value="InterPro"/>
</dbReference>
<dbReference type="SUPFAM" id="SSF47413">
    <property type="entry name" value="lambda repressor-like DNA-binding domains"/>
    <property type="match status" value="1"/>
</dbReference>
<proteinExistence type="predicted"/>
<dbReference type="Proteomes" id="UP000240481">
    <property type="component" value="Unassembled WGS sequence"/>
</dbReference>
<dbReference type="InterPro" id="IPR001387">
    <property type="entry name" value="Cro/C1-type_HTH"/>
</dbReference>
<dbReference type="RefSeq" id="WP_048900647.1">
    <property type="nucleotide sequence ID" value="NZ_AP024853.1"/>
</dbReference>
<dbReference type="OrthoDB" id="9791537at2"/>
<dbReference type="PROSITE" id="PS50943">
    <property type="entry name" value="HTH_CROC1"/>
    <property type="match status" value="1"/>
</dbReference>
<dbReference type="GO" id="GO:0003677">
    <property type="term" value="F:DNA binding"/>
    <property type="evidence" value="ECO:0007669"/>
    <property type="project" value="InterPro"/>
</dbReference>
<keyword evidence="3" id="KW-1185">Reference proteome</keyword>
<dbReference type="AlphaFoldDB" id="A0A0J8XU01"/>
<dbReference type="InterPro" id="IPR010982">
    <property type="entry name" value="Lambda_DNA-bd_dom_sf"/>
</dbReference>
<dbReference type="CDD" id="cd00093">
    <property type="entry name" value="HTH_XRE"/>
    <property type="match status" value="1"/>
</dbReference>
<organism evidence="2 3">
    <name type="scientific">Photobacterium swingsii</name>
    <dbReference type="NCBI Taxonomy" id="680026"/>
    <lineage>
        <taxon>Bacteria</taxon>
        <taxon>Pseudomonadati</taxon>
        <taxon>Pseudomonadota</taxon>
        <taxon>Gammaproteobacteria</taxon>
        <taxon>Vibrionales</taxon>
        <taxon>Vibrionaceae</taxon>
        <taxon>Photobacterium</taxon>
    </lineage>
</organism>
<evidence type="ECO:0000259" key="1">
    <source>
        <dbReference type="PROSITE" id="PS50943"/>
    </source>
</evidence>
<name>A0A0J8XU01_9GAMM</name>
<feature type="domain" description="HTH cro/C1-type" evidence="1">
    <location>
        <begin position="25"/>
        <end position="66"/>
    </location>
</feature>
<accession>A0A0J8XU01</accession>
<reference evidence="2 3" key="1">
    <citation type="submission" date="2018-01" db="EMBL/GenBank/DDBJ databases">
        <title>Whole genome sequencing of Histamine producing bacteria.</title>
        <authorList>
            <person name="Butler K."/>
        </authorList>
    </citation>
    <scope>NUCLEOTIDE SEQUENCE [LARGE SCALE GENOMIC DNA]</scope>
    <source>
        <strain evidence="2 3">DSM 24669</strain>
    </source>
</reference>